<comment type="caution">
    <text evidence="6">The sequence shown here is derived from an EMBL/GenBank/DDBJ whole genome shotgun (WGS) entry which is preliminary data.</text>
</comment>
<dbReference type="SUPFAM" id="SSF74788">
    <property type="entry name" value="Cullin repeat-like"/>
    <property type="match status" value="1"/>
</dbReference>
<comment type="function">
    <text evidence="3">Component of the exocyst complex.</text>
</comment>
<dbReference type="GO" id="GO:0015031">
    <property type="term" value="P:protein transport"/>
    <property type="evidence" value="ECO:0007669"/>
    <property type="project" value="UniProtKB-KW"/>
</dbReference>
<evidence type="ECO:0000256" key="3">
    <source>
        <dbReference type="RuleBase" id="RU365026"/>
    </source>
</evidence>
<evidence type="ECO:0000313" key="6">
    <source>
        <dbReference type="EMBL" id="KAK7290530.1"/>
    </source>
</evidence>
<feature type="compositionally biased region" description="Basic and acidic residues" evidence="4">
    <location>
        <begin position="95"/>
        <end position="107"/>
    </location>
</feature>
<evidence type="ECO:0000256" key="1">
    <source>
        <dbReference type="ARBA" id="ARBA00006756"/>
    </source>
</evidence>
<evidence type="ECO:0000256" key="4">
    <source>
        <dbReference type="SAM" id="MobiDB-lite"/>
    </source>
</evidence>
<sequence length="720" mass="81503">MEEKNLSENTDNNPGETPRSPMEDPTETDPKPNGESTETEQAVNDGDQAKEEDEEKKKTEEVEAAEIPPESESPPPSLEKVSEDIDQYVLSLQQKETENEDKEKEATSFEIPGFVDRFLDLMEEKMTKYDAEGKPKWGQVQEEDASFLEAVNRISKLVKLLTPQVESSHLPPSSSEGEEIIKGMKDSLVNRIGLIQQRAMSHLEEDFRYLLEEARITPTESDPDNQNQNHVDHKGKQVASEQQDQDGEKDEESSDNNFPGYPDEAIASLNKIAEAMIYGGYQSECCQVYIISRRHALEESLQKLGFERISIDEMQKVQWETLARDMVPSWSNTFKQCADVYFTGEKKLAEAVFAEHPNAAAGLFSNLSRGVVIQLLNFAEGAAMTKRAGEKLFKLLDMYETLRDVISKLDGLFPDECVEELKTEMTLAKGRLGEAAISIFCDLENSIKSETAKTPVPGGAVHPLTRYILNYLNIAGDYKETLEQVFKEHSKIERADSTSRPHHENDDNIIVAGGGGSGGNKENMSPFAAQVTRVMELLDTSLEGKAKLYKDVALSNFFLMNNGRYILQKIKGSSEMVRLMGDTWCRKKSSELRTYHKNYQRETWNRVVACLTHEGLNVNGKVYKPNLKERFKSFNALFDEIHRTQSSWVVKDEQLQSELRVSISAVVIPAYRSFLGRFAQYLDPGRQTEKYVKYQAEDIETYIDDLFDGKPPQPIGRRKT</sequence>
<dbReference type="Pfam" id="PF20669">
    <property type="entry name" value="Exo70_N"/>
    <property type="match status" value="1"/>
</dbReference>
<feature type="region of interest" description="Disordered" evidence="4">
    <location>
        <begin position="218"/>
        <end position="262"/>
    </location>
</feature>
<gene>
    <name evidence="6" type="ORF">RIF29_05020</name>
</gene>
<dbReference type="InterPro" id="IPR046364">
    <property type="entry name" value="Exo70_C"/>
</dbReference>
<dbReference type="InterPro" id="IPR004140">
    <property type="entry name" value="Exo70"/>
</dbReference>
<keyword evidence="3" id="KW-0268">Exocytosis</keyword>
<dbReference type="InterPro" id="IPR016159">
    <property type="entry name" value="Cullin_repeat-like_dom_sf"/>
</dbReference>
<feature type="compositionally biased region" description="Polar residues" evidence="4">
    <location>
        <begin position="218"/>
        <end position="229"/>
    </location>
</feature>
<reference evidence="6 7" key="1">
    <citation type="submission" date="2024-01" db="EMBL/GenBank/DDBJ databases">
        <title>The genomes of 5 underutilized Papilionoideae crops provide insights into root nodulation and disease resistanc.</title>
        <authorList>
            <person name="Yuan L."/>
        </authorList>
    </citation>
    <scope>NUCLEOTIDE SEQUENCE [LARGE SCALE GENOMIC DNA]</scope>
    <source>
        <strain evidence="6">ZHUSHIDOU_FW_LH</strain>
        <tissue evidence="6">Leaf</tissue>
    </source>
</reference>
<feature type="domain" description="Exocyst complex subunit Exo70 C-terminal" evidence="5">
    <location>
        <begin position="329"/>
        <end position="705"/>
    </location>
</feature>
<dbReference type="Pfam" id="PF03081">
    <property type="entry name" value="Exo70_C"/>
    <property type="match status" value="1"/>
</dbReference>
<dbReference type="PANTHER" id="PTHR12542:SF173">
    <property type="entry name" value="EXOCYST SUBUNIT EXO70 FAMILY PROTEIN"/>
    <property type="match status" value="1"/>
</dbReference>
<keyword evidence="7" id="KW-1185">Reference proteome</keyword>
<organism evidence="6 7">
    <name type="scientific">Crotalaria pallida</name>
    <name type="common">Smooth rattlebox</name>
    <name type="synonym">Crotalaria striata</name>
    <dbReference type="NCBI Taxonomy" id="3830"/>
    <lineage>
        <taxon>Eukaryota</taxon>
        <taxon>Viridiplantae</taxon>
        <taxon>Streptophyta</taxon>
        <taxon>Embryophyta</taxon>
        <taxon>Tracheophyta</taxon>
        <taxon>Spermatophyta</taxon>
        <taxon>Magnoliopsida</taxon>
        <taxon>eudicotyledons</taxon>
        <taxon>Gunneridae</taxon>
        <taxon>Pentapetalae</taxon>
        <taxon>rosids</taxon>
        <taxon>fabids</taxon>
        <taxon>Fabales</taxon>
        <taxon>Fabaceae</taxon>
        <taxon>Papilionoideae</taxon>
        <taxon>50 kb inversion clade</taxon>
        <taxon>genistoids sensu lato</taxon>
        <taxon>core genistoids</taxon>
        <taxon>Crotalarieae</taxon>
        <taxon>Crotalaria</taxon>
    </lineage>
</organism>
<dbReference type="EMBL" id="JAYWIO010000001">
    <property type="protein sequence ID" value="KAK7290530.1"/>
    <property type="molecule type" value="Genomic_DNA"/>
</dbReference>
<keyword evidence="3" id="KW-0653">Protein transport</keyword>
<dbReference type="AlphaFoldDB" id="A0AAN9J1L4"/>
<dbReference type="GO" id="GO:0006887">
    <property type="term" value="P:exocytosis"/>
    <property type="evidence" value="ECO:0007669"/>
    <property type="project" value="UniProtKB-KW"/>
</dbReference>
<dbReference type="GO" id="GO:0005546">
    <property type="term" value="F:phosphatidylinositol-4,5-bisphosphate binding"/>
    <property type="evidence" value="ECO:0007669"/>
    <property type="project" value="InterPro"/>
</dbReference>
<feature type="region of interest" description="Disordered" evidence="4">
    <location>
        <begin position="1"/>
        <end position="108"/>
    </location>
</feature>
<dbReference type="PANTHER" id="PTHR12542">
    <property type="entry name" value="EXOCYST COMPLEX PROTEIN EXO70"/>
    <property type="match status" value="1"/>
</dbReference>
<proteinExistence type="inferred from homology"/>
<evidence type="ECO:0000313" key="7">
    <source>
        <dbReference type="Proteomes" id="UP001372338"/>
    </source>
</evidence>
<evidence type="ECO:0000256" key="2">
    <source>
        <dbReference type="ARBA" id="ARBA00022448"/>
    </source>
</evidence>
<dbReference type="GO" id="GO:0000145">
    <property type="term" value="C:exocyst"/>
    <property type="evidence" value="ECO:0007669"/>
    <property type="project" value="InterPro"/>
</dbReference>
<evidence type="ECO:0000259" key="5">
    <source>
        <dbReference type="Pfam" id="PF03081"/>
    </source>
</evidence>
<dbReference type="Gene3D" id="1.20.1280.170">
    <property type="entry name" value="Exocyst complex component Exo70"/>
    <property type="match status" value="1"/>
</dbReference>
<protein>
    <recommendedName>
        <fullName evidence="3">Exocyst subunit Exo70 family protein</fullName>
    </recommendedName>
</protein>
<dbReference type="Proteomes" id="UP001372338">
    <property type="component" value="Unassembled WGS sequence"/>
</dbReference>
<comment type="similarity">
    <text evidence="1 3">Belongs to the EXO70 family.</text>
</comment>
<keyword evidence="2 3" id="KW-0813">Transport</keyword>
<dbReference type="FunFam" id="1.20.1280.170:FF:000003">
    <property type="entry name" value="Exocyst subunit Exo70 family protein"/>
    <property type="match status" value="1"/>
</dbReference>
<name>A0AAN9J1L4_CROPI</name>
<feature type="compositionally biased region" description="Acidic residues" evidence="4">
    <location>
        <begin position="243"/>
        <end position="254"/>
    </location>
</feature>
<accession>A0AAN9J1L4</accession>